<dbReference type="GO" id="GO:0044718">
    <property type="term" value="P:siderophore transmembrane transport"/>
    <property type="evidence" value="ECO:0007669"/>
    <property type="project" value="TreeGrafter"/>
</dbReference>
<dbReference type="InterPro" id="IPR012910">
    <property type="entry name" value="Plug_dom"/>
</dbReference>
<gene>
    <name evidence="17" type="ORF">TH3_20440</name>
</gene>
<dbReference type="InterPro" id="IPR011276">
    <property type="entry name" value="TonB_haem/Hb_rcpt"/>
</dbReference>
<dbReference type="Proteomes" id="UP000007127">
    <property type="component" value="Chromosome"/>
</dbReference>
<reference evidence="17 18" key="1">
    <citation type="journal article" date="2012" name="J. Bacteriol.">
        <title>Genome sequence of Thalassospira xiamenensis type strain M-5.</title>
        <authorList>
            <person name="Lai Q."/>
            <person name="Shao Z."/>
        </authorList>
    </citation>
    <scope>NUCLEOTIDE SEQUENCE [LARGE SCALE GENOMIC DNA]</scope>
    <source>
        <strain evidence="17 18">M-5</strain>
    </source>
</reference>
<dbReference type="NCBIfam" id="TIGR01786">
    <property type="entry name" value="TonB-hemlactrns"/>
    <property type="match status" value="1"/>
</dbReference>
<dbReference type="GeneID" id="31929763"/>
<evidence type="ECO:0000256" key="5">
    <source>
        <dbReference type="ARBA" id="ARBA00022496"/>
    </source>
</evidence>
<dbReference type="GO" id="GO:0015344">
    <property type="term" value="F:siderophore uptake transmembrane transporter activity"/>
    <property type="evidence" value="ECO:0007669"/>
    <property type="project" value="TreeGrafter"/>
</dbReference>
<organism evidence="17 18">
    <name type="scientific">Thalassospira xiamenensis M-5 = DSM 17429</name>
    <dbReference type="NCBI Taxonomy" id="1123366"/>
    <lineage>
        <taxon>Bacteria</taxon>
        <taxon>Pseudomonadati</taxon>
        <taxon>Pseudomonadota</taxon>
        <taxon>Alphaproteobacteria</taxon>
        <taxon>Rhodospirillales</taxon>
        <taxon>Thalassospiraceae</taxon>
        <taxon>Thalassospira</taxon>
    </lineage>
</organism>
<dbReference type="InterPro" id="IPR037066">
    <property type="entry name" value="Plug_dom_sf"/>
</dbReference>
<dbReference type="CDD" id="cd01347">
    <property type="entry name" value="ligand_gated_channel"/>
    <property type="match status" value="1"/>
</dbReference>
<dbReference type="Pfam" id="PF00593">
    <property type="entry name" value="TonB_dep_Rec_b-barrel"/>
    <property type="match status" value="1"/>
</dbReference>
<keyword evidence="11 12" id="KW-0998">Cell outer membrane</keyword>
<keyword evidence="8" id="KW-0408">Iron</keyword>
<sequence length="908" mass="98238">MLSNGVGRIVDTNKIIRKSSTPIGGVRTIALTAVGSGMIALMPLAVEAQTRGAEILQQANKAEIAQVAEEGVTLSNDMLSFDISAQPLAMALVDFSRVSGIDVAVDGTLPDGTQSVAVQGNMTAGAALDRMLSQSGLIWNAVHPTTISIIDPVREDAGNASIITVPVTVTATERALGPNGVPDKVYETPGSVAVITQESMRKSPVREAREIFNNVAGVDISNDARDPGLTVNVRGQQEMGRVNVNIDGARQNYNQMTHGTSSRVYLDPALLAEVEIEKSNLNQNGGAGSSAGIVTMRTLNTQDILDDGEKWGGKVNVSHGTNDYEFAGDAAGGVRLAPRFDISAAVSRKVIGDYSPGKRNPALFTDGNGNYHDVHSSRPEYTFLRQTSGLVKANVHLTDDQELNLGYVGSKSNYTKTNDVTNTRPDLNETKTHTLTAKHNWNPSTDLVDLDTHVYWTRTESHQYRPTRFNTSGSVSQNPYDTDYTLDTTGIDLANSSKFELYSVGDGLSKVSFDYGTEFFHDRAKTTSEVEDLGGSGSAYQAEGTTPSGERDVYGGHVTATYGWNDVFQINGGFRYDRYELTGDSYWCEALPGGFTSQQCGSGNDVPLDVDLSEDRVSPSFGASVTPFPGLQLFANYRENLRAPTVMEAMFKGMHIGDQPVTYFSNANLKAEEVETKEVGVNFMFDNVIKQGDGFRAKLSYYRSTIDNYTTVGFVPLPSLPSVNWPSVGAGMVNLSDPVYMTGTELEAFYDAGEYYFGGTLTTSDIDLIGNYNQFILDTTYSTAAQNAATYGTVGGLFGIYAPPKRKYTLDGGFRLFDQDLVLGMRATFVYPEENYGSQVGSVSLSTVGGEYYKYRVFDFYSSYDINDAVKLRFAVNNLFDEGYVQGSGGTYAPAPGRTAIISLSGNF</sequence>
<dbReference type="SMART" id="SM00965">
    <property type="entry name" value="STN"/>
    <property type="match status" value="1"/>
</dbReference>
<comment type="subcellular location">
    <subcellularLocation>
        <location evidence="1 12">Cell outer membrane</location>
        <topology evidence="1 12">Multi-pass membrane protein</topology>
    </subcellularLocation>
</comment>
<evidence type="ECO:0000256" key="9">
    <source>
        <dbReference type="ARBA" id="ARBA00023077"/>
    </source>
</evidence>
<dbReference type="InterPro" id="IPR011662">
    <property type="entry name" value="Secretin/TonB_short_N"/>
</dbReference>
<evidence type="ECO:0000259" key="16">
    <source>
        <dbReference type="SMART" id="SM00965"/>
    </source>
</evidence>
<dbReference type="KEGG" id="txi:TH3_20440"/>
<keyword evidence="7" id="KW-0732">Signal</keyword>
<evidence type="ECO:0000256" key="14">
    <source>
        <dbReference type="RuleBase" id="RU003357"/>
    </source>
</evidence>
<accession>A0AB72UIT8</accession>
<proteinExistence type="inferred from homology"/>
<dbReference type="InterPro" id="IPR039426">
    <property type="entry name" value="TonB-dep_rcpt-like"/>
</dbReference>
<keyword evidence="3 12" id="KW-0813">Transport</keyword>
<keyword evidence="5" id="KW-0406">Ion transport</keyword>
<evidence type="ECO:0000256" key="10">
    <source>
        <dbReference type="ARBA" id="ARBA00023136"/>
    </source>
</evidence>
<dbReference type="Pfam" id="PF07715">
    <property type="entry name" value="Plug"/>
    <property type="match status" value="1"/>
</dbReference>
<keyword evidence="17" id="KW-0675">Receptor</keyword>
<comment type="similarity">
    <text evidence="2 12 14">Belongs to the TonB-dependent receptor family.</text>
</comment>
<dbReference type="Gene3D" id="2.170.130.10">
    <property type="entry name" value="TonB-dependent receptor, plug domain"/>
    <property type="match status" value="1"/>
</dbReference>
<dbReference type="RefSeq" id="WP_007088425.1">
    <property type="nucleotide sequence ID" value="NZ_CP004388.1"/>
</dbReference>
<evidence type="ECO:0000313" key="17">
    <source>
        <dbReference type="EMBL" id="AJD54190.1"/>
    </source>
</evidence>
<evidence type="ECO:0000256" key="7">
    <source>
        <dbReference type="ARBA" id="ARBA00022729"/>
    </source>
</evidence>
<dbReference type="EMBL" id="CP004388">
    <property type="protein sequence ID" value="AJD54190.1"/>
    <property type="molecule type" value="Genomic_DNA"/>
</dbReference>
<keyword evidence="9 14" id="KW-0798">TonB box</keyword>
<evidence type="ECO:0000256" key="13">
    <source>
        <dbReference type="PROSITE-ProRule" id="PRU10144"/>
    </source>
</evidence>
<name>A0AB72UIT8_9PROT</name>
<evidence type="ECO:0000256" key="15">
    <source>
        <dbReference type="SAM" id="MobiDB-lite"/>
    </source>
</evidence>
<dbReference type="Gene3D" id="2.40.170.20">
    <property type="entry name" value="TonB-dependent receptor, beta-barrel domain"/>
    <property type="match status" value="1"/>
</dbReference>
<keyword evidence="10 12" id="KW-0472">Membrane</keyword>
<feature type="short sequence motif" description="TonB C-terminal box" evidence="13">
    <location>
        <begin position="891"/>
        <end position="908"/>
    </location>
</feature>
<evidence type="ECO:0000256" key="8">
    <source>
        <dbReference type="ARBA" id="ARBA00023004"/>
    </source>
</evidence>
<protein>
    <submittedName>
        <fullName evidence="17">TonB-dependent heme/hemoglobin receptor family protein</fullName>
    </submittedName>
</protein>
<dbReference type="Gene3D" id="3.55.50.30">
    <property type="match status" value="1"/>
</dbReference>
<evidence type="ECO:0000256" key="6">
    <source>
        <dbReference type="ARBA" id="ARBA00022692"/>
    </source>
</evidence>
<feature type="region of interest" description="Disordered" evidence="15">
    <location>
        <begin position="530"/>
        <end position="550"/>
    </location>
</feature>
<evidence type="ECO:0000256" key="4">
    <source>
        <dbReference type="ARBA" id="ARBA00022452"/>
    </source>
</evidence>
<evidence type="ECO:0000256" key="12">
    <source>
        <dbReference type="PROSITE-ProRule" id="PRU01360"/>
    </source>
</evidence>
<dbReference type="InterPro" id="IPR036942">
    <property type="entry name" value="Beta-barrel_TonB_sf"/>
</dbReference>
<evidence type="ECO:0000256" key="1">
    <source>
        <dbReference type="ARBA" id="ARBA00004571"/>
    </source>
</evidence>
<dbReference type="AlphaFoldDB" id="A0AB72UIT8"/>
<dbReference type="SUPFAM" id="SSF56935">
    <property type="entry name" value="Porins"/>
    <property type="match status" value="1"/>
</dbReference>
<dbReference type="InterPro" id="IPR010949">
    <property type="entry name" value="TonB_Hb/transfer/lactofer_rcpt"/>
</dbReference>
<dbReference type="PROSITE" id="PS01156">
    <property type="entry name" value="TONB_DEPENDENT_REC_2"/>
    <property type="match status" value="1"/>
</dbReference>
<dbReference type="GO" id="GO:0009279">
    <property type="term" value="C:cell outer membrane"/>
    <property type="evidence" value="ECO:0007669"/>
    <property type="project" value="UniProtKB-SubCell"/>
</dbReference>
<evidence type="ECO:0000256" key="2">
    <source>
        <dbReference type="ARBA" id="ARBA00009810"/>
    </source>
</evidence>
<dbReference type="InterPro" id="IPR000531">
    <property type="entry name" value="Beta-barrel_TonB"/>
</dbReference>
<keyword evidence="6 12" id="KW-0812">Transmembrane</keyword>
<evidence type="ECO:0000256" key="11">
    <source>
        <dbReference type="ARBA" id="ARBA00023237"/>
    </source>
</evidence>
<dbReference type="InterPro" id="IPR010917">
    <property type="entry name" value="TonB_rcpt_CS"/>
</dbReference>
<keyword evidence="5" id="KW-0410">Iron transport</keyword>
<dbReference type="NCBIfam" id="TIGR01785">
    <property type="entry name" value="TonB-hemin"/>
    <property type="match status" value="1"/>
</dbReference>
<dbReference type="PANTHER" id="PTHR30069">
    <property type="entry name" value="TONB-DEPENDENT OUTER MEMBRANE RECEPTOR"/>
    <property type="match status" value="1"/>
</dbReference>
<evidence type="ECO:0000313" key="18">
    <source>
        <dbReference type="Proteomes" id="UP000007127"/>
    </source>
</evidence>
<keyword evidence="4 12" id="KW-1134">Transmembrane beta strand</keyword>
<dbReference type="GO" id="GO:0015232">
    <property type="term" value="F:heme transmembrane transporter activity"/>
    <property type="evidence" value="ECO:0007669"/>
    <property type="project" value="InterPro"/>
</dbReference>
<evidence type="ECO:0000256" key="3">
    <source>
        <dbReference type="ARBA" id="ARBA00022448"/>
    </source>
</evidence>
<feature type="domain" description="Secretin/TonB short N-terminal" evidence="16">
    <location>
        <begin position="101"/>
        <end position="152"/>
    </location>
</feature>
<dbReference type="PROSITE" id="PS52016">
    <property type="entry name" value="TONB_DEPENDENT_REC_3"/>
    <property type="match status" value="1"/>
</dbReference>
<dbReference type="PANTHER" id="PTHR30069:SF41">
    <property type="entry name" value="HEME_HEMOPEXIN UTILIZATION PROTEIN C"/>
    <property type="match status" value="1"/>
</dbReference>